<dbReference type="SUPFAM" id="SSF55961">
    <property type="entry name" value="Bet v1-like"/>
    <property type="match status" value="1"/>
</dbReference>
<gene>
    <name evidence="4" type="ORF">KFE25_003513</name>
</gene>
<keyword evidence="5" id="KW-1185">Reference proteome</keyword>
<dbReference type="InterPro" id="IPR047137">
    <property type="entry name" value="ORF3"/>
</dbReference>
<keyword evidence="2" id="KW-0732">Signal</keyword>
<feature type="domain" description="Coenzyme Q-binding protein COQ10 START" evidence="3">
    <location>
        <begin position="31"/>
        <end position="156"/>
    </location>
</feature>
<dbReference type="PANTHER" id="PTHR33824:SF7">
    <property type="entry name" value="POLYKETIDE CYCLASE_DEHYDRASE AND LIPID TRANSPORT SUPERFAMILY PROTEIN"/>
    <property type="match status" value="1"/>
</dbReference>
<evidence type="ECO:0000259" key="3">
    <source>
        <dbReference type="Pfam" id="PF03364"/>
    </source>
</evidence>
<reference evidence="4" key="1">
    <citation type="submission" date="2021-05" db="EMBL/GenBank/DDBJ databases">
        <title>The genome of the haptophyte Pavlova lutheri (Diacronema luteri, Pavlovales) - a model for lipid biosynthesis in eukaryotic algae.</title>
        <authorList>
            <person name="Hulatt C.J."/>
            <person name="Posewitz M.C."/>
        </authorList>
    </citation>
    <scope>NUCLEOTIDE SEQUENCE</scope>
    <source>
        <strain evidence="4">NIVA-4/92</strain>
    </source>
</reference>
<name>A0A8J6CC65_DIALT</name>
<dbReference type="Gene3D" id="3.30.530.20">
    <property type="match status" value="1"/>
</dbReference>
<feature type="region of interest" description="Disordered" evidence="1">
    <location>
        <begin position="187"/>
        <end position="209"/>
    </location>
</feature>
<feature type="signal peptide" evidence="2">
    <location>
        <begin position="1"/>
        <end position="20"/>
    </location>
</feature>
<dbReference type="InterPro" id="IPR005031">
    <property type="entry name" value="COQ10_START"/>
</dbReference>
<proteinExistence type="predicted"/>
<organism evidence="4 5">
    <name type="scientific">Diacronema lutheri</name>
    <name type="common">Unicellular marine alga</name>
    <name type="synonym">Monochrysis lutheri</name>
    <dbReference type="NCBI Taxonomy" id="2081491"/>
    <lineage>
        <taxon>Eukaryota</taxon>
        <taxon>Haptista</taxon>
        <taxon>Haptophyta</taxon>
        <taxon>Pavlovophyceae</taxon>
        <taxon>Pavlovales</taxon>
        <taxon>Pavlovaceae</taxon>
        <taxon>Diacronema</taxon>
    </lineage>
</organism>
<dbReference type="OrthoDB" id="47798at2759"/>
<sequence length="209" mass="22723">MLARFGAPVALLLLAATAQAKWLRTSASQHIRAPVGQTYRAWRDLARMPEWSPVSRVDVDPKTGDSLWHLGYRGLEVTWEARVVTEEYPTLLCWESTLGVPNRGEVRFASVPALAGGAGPDTSAADEWCTMALTMSYQIPERISRLVESGAVQTFIVRVCLEPTMRQFCDAMEAEAEAARARSAARASGRAPAAVHTPPRACGALNAKD</sequence>
<dbReference type="Proteomes" id="UP000751190">
    <property type="component" value="Unassembled WGS sequence"/>
</dbReference>
<comment type="caution">
    <text evidence="4">The sequence shown here is derived from an EMBL/GenBank/DDBJ whole genome shotgun (WGS) entry which is preliminary data.</text>
</comment>
<evidence type="ECO:0000313" key="5">
    <source>
        <dbReference type="Proteomes" id="UP000751190"/>
    </source>
</evidence>
<evidence type="ECO:0000256" key="1">
    <source>
        <dbReference type="SAM" id="MobiDB-lite"/>
    </source>
</evidence>
<dbReference type="EMBL" id="JAGTXO010000013">
    <property type="protein sequence ID" value="KAG8464450.1"/>
    <property type="molecule type" value="Genomic_DNA"/>
</dbReference>
<dbReference type="InterPro" id="IPR023393">
    <property type="entry name" value="START-like_dom_sf"/>
</dbReference>
<protein>
    <recommendedName>
        <fullName evidence="3">Coenzyme Q-binding protein COQ10 START domain-containing protein</fullName>
    </recommendedName>
</protein>
<evidence type="ECO:0000313" key="4">
    <source>
        <dbReference type="EMBL" id="KAG8464450.1"/>
    </source>
</evidence>
<dbReference type="AlphaFoldDB" id="A0A8J6CC65"/>
<dbReference type="OMA" id="FVIEWES"/>
<evidence type="ECO:0000256" key="2">
    <source>
        <dbReference type="SAM" id="SignalP"/>
    </source>
</evidence>
<dbReference type="Pfam" id="PF03364">
    <property type="entry name" value="Polyketide_cyc"/>
    <property type="match status" value="1"/>
</dbReference>
<dbReference type="PANTHER" id="PTHR33824">
    <property type="entry name" value="POLYKETIDE CYCLASE/DEHYDRASE AND LIPID TRANSPORT SUPERFAMILY PROTEIN"/>
    <property type="match status" value="1"/>
</dbReference>
<accession>A0A8J6CC65</accession>
<feature type="chain" id="PRO_5035177538" description="Coenzyme Q-binding protein COQ10 START domain-containing protein" evidence="2">
    <location>
        <begin position="21"/>
        <end position="209"/>
    </location>
</feature>